<evidence type="ECO:0008006" key="7">
    <source>
        <dbReference type="Google" id="ProtNLM"/>
    </source>
</evidence>
<dbReference type="GO" id="GO:0005744">
    <property type="term" value="C:TIM23 mitochondrial import inner membrane translocase complex"/>
    <property type="evidence" value="ECO:0007669"/>
    <property type="project" value="TreeGrafter"/>
</dbReference>
<dbReference type="GO" id="GO:0030150">
    <property type="term" value="P:protein import into mitochondrial matrix"/>
    <property type="evidence" value="ECO:0007669"/>
    <property type="project" value="TreeGrafter"/>
</dbReference>
<dbReference type="Proteomes" id="UP000325577">
    <property type="component" value="Linkage Group LG10"/>
</dbReference>
<evidence type="ECO:0000256" key="4">
    <source>
        <dbReference type="ARBA" id="ARBA00023136"/>
    </source>
</evidence>
<evidence type="ECO:0000313" key="5">
    <source>
        <dbReference type="EMBL" id="KAA8544957.1"/>
    </source>
</evidence>
<dbReference type="PANTHER" id="PTHR15371">
    <property type="entry name" value="TIM23"/>
    <property type="match status" value="1"/>
</dbReference>
<evidence type="ECO:0000256" key="2">
    <source>
        <dbReference type="ARBA" id="ARBA00022692"/>
    </source>
</evidence>
<protein>
    <recommendedName>
        <fullName evidence="7">Mitochondrial import inner membrane translocase subunit TIM23</fullName>
    </recommendedName>
</protein>
<accession>A0A5J5BT57</accession>
<comment type="subcellular location">
    <subcellularLocation>
        <location evidence="1">Membrane</location>
        <topology evidence="1">Multi-pass membrane protein</topology>
    </subcellularLocation>
</comment>
<dbReference type="OrthoDB" id="159299at2759"/>
<keyword evidence="2" id="KW-0812">Transmembrane</keyword>
<keyword evidence="4" id="KW-0472">Membrane</keyword>
<sequence length="243" mass="26644">MADSSSERKATTRQYHPYQDLQIPIQNLYNLPTSPEYLFDEEAAVQRRSWSENLQYYTGSAYLGGAIMGGAKGSFEGLKAAEPGDTLKLRINRVLNSGGQTGRRFGNSLGVVGLIFAGLESGIEHCRGTDDLLNSVLAGLGTGRALSGSSRSEVDLAVIPVISLMQDTTETFTSISKCHNNSLETNAFIEGKSAACIDLDVPCSNLDNRSFTLSRRFRSSPMEEWRRKEPIPCISECLFKIFL</sequence>
<gene>
    <name evidence="5" type="ORF">F0562_019648</name>
</gene>
<dbReference type="PANTHER" id="PTHR15371:SF24">
    <property type="entry name" value="MITOCHONDRIAL IMPORT INNER MEMBRANE TRANSLOCASE SUBUNIT TIM23-3"/>
    <property type="match status" value="1"/>
</dbReference>
<organism evidence="5 6">
    <name type="scientific">Nyssa sinensis</name>
    <dbReference type="NCBI Taxonomy" id="561372"/>
    <lineage>
        <taxon>Eukaryota</taxon>
        <taxon>Viridiplantae</taxon>
        <taxon>Streptophyta</taxon>
        <taxon>Embryophyta</taxon>
        <taxon>Tracheophyta</taxon>
        <taxon>Spermatophyta</taxon>
        <taxon>Magnoliopsida</taxon>
        <taxon>eudicotyledons</taxon>
        <taxon>Gunneridae</taxon>
        <taxon>Pentapetalae</taxon>
        <taxon>asterids</taxon>
        <taxon>Cornales</taxon>
        <taxon>Nyssaceae</taxon>
        <taxon>Nyssa</taxon>
    </lineage>
</organism>
<evidence type="ECO:0000256" key="3">
    <source>
        <dbReference type="ARBA" id="ARBA00022989"/>
    </source>
</evidence>
<keyword evidence="3" id="KW-1133">Transmembrane helix</keyword>
<dbReference type="Pfam" id="PF02466">
    <property type="entry name" value="Tim17"/>
    <property type="match status" value="1"/>
</dbReference>
<keyword evidence="6" id="KW-1185">Reference proteome</keyword>
<evidence type="ECO:0000256" key="1">
    <source>
        <dbReference type="ARBA" id="ARBA00004141"/>
    </source>
</evidence>
<dbReference type="GO" id="GO:0008320">
    <property type="term" value="F:protein transmembrane transporter activity"/>
    <property type="evidence" value="ECO:0007669"/>
    <property type="project" value="TreeGrafter"/>
</dbReference>
<evidence type="ECO:0000313" key="6">
    <source>
        <dbReference type="Proteomes" id="UP000325577"/>
    </source>
</evidence>
<reference evidence="5 6" key="1">
    <citation type="submission" date="2019-09" db="EMBL/GenBank/DDBJ databases">
        <title>A chromosome-level genome assembly of the Chinese tupelo Nyssa sinensis.</title>
        <authorList>
            <person name="Yang X."/>
            <person name="Kang M."/>
            <person name="Yang Y."/>
            <person name="Xiong H."/>
            <person name="Wang M."/>
            <person name="Zhang Z."/>
            <person name="Wang Z."/>
            <person name="Wu H."/>
            <person name="Ma T."/>
            <person name="Liu J."/>
            <person name="Xi Z."/>
        </authorList>
    </citation>
    <scope>NUCLEOTIDE SEQUENCE [LARGE SCALE GENOMIC DNA]</scope>
    <source>
        <strain evidence="5">J267</strain>
        <tissue evidence="5">Leaf</tissue>
    </source>
</reference>
<proteinExistence type="predicted"/>
<dbReference type="EMBL" id="CM018033">
    <property type="protein sequence ID" value="KAA8544957.1"/>
    <property type="molecule type" value="Genomic_DNA"/>
</dbReference>
<dbReference type="AlphaFoldDB" id="A0A5J5BT57"/>
<name>A0A5J5BT57_9ASTE</name>
<dbReference type="InterPro" id="IPR045238">
    <property type="entry name" value="Tim23-like"/>
</dbReference>